<organism evidence="2 3">
    <name type="scientific">Stutzerimonas frequens</name>
    <dbReference type="NCBI Taxonomy" id="2968969"/>
    <lineage>
        <taxon>Bacteria</taxon>
        <taxon>Pseudomonadati</taxon>
        <taxon>Pseudomonadota</taxon>
        <taxon>Gammaproteobacteria</taxon>
        <taxon>Pseudomonadales</taxon>
        <taxon>Pseudomonadaceae</taxon>
        <taxon>Stutzerimonas</taxon>
    </lineage>
</organism>
<dbReference type="SUPFAM" id="SSF53850">
    <property type="entry name" value="Periplasmic binding protein-like II"/>
    <property type="match status" value="1"/>
</dbReference>
<dbReference type="RefSeq" id="WP_267931977.1">
    <property type="nucleotide sequence ID" value="NZ_CP113257.1"/>
</dbReference>
<accession>A0AA47HYJ9</accession>
<evidence type="ECO:0000256" key="1">
    <source>
        <dbReference type="SAM" id="SignalP"/>
    </source>
</evidence>
<feature type="chain" id="PRO_5041367124" description="Amino acid ABC transporter substrate-binding protein" evidence="1">
    <location>
        <begin position="28"/>
        <end position="119"/>
    </location>
</feature>
<protein>
    <recommendedName>
        <fullName evidence="4">Amino acid ABC transporter substrate-binding protein</fullName>
    </recommendedName>
</protein>
<dbReference type="EMBL" id="CP113257">
    <property type="protein sequence ID" value="WAE53098.1"/>
    <property type="molecule type" value="Genomic_DNA"/>
</dbReference>
<evidence type="ECO:0000313" key="2">
    <source>
        <dbReference type="EMBL" id="WAE53098.1"/>
    </source>
</evidence>
<evidence type="ECO:0008006" key="4">
    <source>
        <dbReference type="Google" id="ProtNLM"/>
    </source>
</evidence>
<reference evidence="2" key="1">
    <citation type="submission" date="2022-11" db="EMBL/GenBank/DDBJ databases">
        <title>Genomic of Pseudomonas TF18.</title>
        <authorList>
            <person name="Liu T."/>
        </authorList>
    </citation>
    <scope>NUCLEOTIDE SEQUENCE</scope>
    <source>
        <strain evidence="2">TF18</strain>
    </source>
</reference>
<name>A0AA47HYJ9_9GAMM</name>
<evidence type="ECO:0000313" key="3">
    <source>
        <dbReference type="Proteomes" id="UP001164632"/>
    </source>
</evidence>
<dbReference type="Gene3D" id="3.40.190.10">
    <property type="entry name" value="Periplasmic binding protein-like II"/>
    <property type="match status" value="1"/>
</dbReference>
<gene>
    <name evidence="2" type="ORF">OSV15_02550</name>
</gene>
<feature type="signal peptide" evidence="1">
    <location>
        <begin position="1"/>
        <end position="27"/>
    </location>
</feature>
<keyword evidence="1" id="KW-0732">Signal</keyword>
<dbReference type="PANTHER" id="PTHR38834">
    <property type="entry name" value="PERIPLASMIC SUBSTRATE BINDING PROTEIN FAMILY 3"/>
    <property type="match status" value="1"/>
</dbReference>
<dbReference type="PANTHER" id="PTHR38834:SF3">
    <property type="entry name" value="SOLUTE-BINDING PROTEIN FAMILY 3_N-TERMINAL DOMAIN-CONTAINING PROTEIN"/>
    <property type="match status" value="1"/>
</dbReference>
<dbReference type="AlphaFoldDB" id="A0AA47HYJ9"/>
<dbReference type="Proteomes" id="UP001164632">
    <property type="component" value="Chromosome"/>
</dbReference>
<proteinExistence type="predicted"/>
<sequence length="119" mass="13163">MPTNKKYFRCAFLGALIALLPFASASADGETINLLTQNFPPFSMADDGKNFAKEDAISGIDADVVAALFKRADVPYAMTLRFPWSRLQKLAEKTPGFAVFSLSRTPEREPKYKWVGPLS</sequence>